<keyword evidence="5" id="KW-0067">ATP-binding</keyword>
<evidence type="ECO:0000256" key="12">
    <source>
        <dbReference type="ARBA" id="ARBA00041377"/>
    </source>
</evidence>
<dbReference type="OrthoDB" id="191465at2"/>
<dbReference type="SUPFAM" id="SSF142764">
    <property type="entry name" value="YgbK-like"/>
    <property type="match status" value="1"/>
</dbReference>
<keyword evidence="16" id="KW-1185">Reference proteome</keyword>
<organism evidence="15 16">
    <name type="scientific">Diaminobutyricimonas aerilata</name>
    <dbReference type="NCBI Taxonomy" id="1162967"/>
    <lineage>
        <taxon>Bacteria</taxon>
        <taxon>Bacillati</taxon>
        <taxon>Actinomycetota</taxon>
        <taxon>Actinomycetes</taxon>
        <taxon>Micrococcales</taxon>
        <taxon>Microbacteriaceae</taxon>
        <taxon>Diaminobutyricimonas</taxon>
    </lineage>
</organism>
<reference evidence="15 16" key="1">
    <citation type="submission" date="2017-11" db="EMBL/GenBank/DDBJ databases">
        <title>Genomic Encyclopedia of Archaeal and Bacterial Type Strains, Phase II (KMG-II): From Individual Species to Whole Genera.</title>
        <authorList>
            <person name="Goeker M."/>
        </authorList>
    </citation>
    <scope>NUCLEOTIDE SEQUENCE [LARGE SCALE GENOMIC DNA]</scope>
    <source>
        <strain evidence="15 16">DSM 27393</strain>
    </source>
</reference>
<dbReference type="AlphaFoldDB" id="A0A2M9CLU8"/>
<dbReference type="Gene3D" id="3.40.50.10840">
    <property type="entry name" value="Putative sugar-binding, N-terminal domain"/>
    <property type="match status" value="1"/>
</dbReference>
<evidence type="ECO:0000256" key="7">
    <source>
        <dbReference type="ARBA" id="ARBA00035898"/>
    </source>
</evidence>
<sequence length="419" mass="42542">MSGPFLGVIADDVTGACDLAGTVAELGHSTSVHLGAPHGDLDADADCIVVALKTRTIDPDDAVAHSVAAARALLDAGAARLYQKYCSTFDSTPRGNIGPVADALLALLGRDAVSIGTPATPQAGRTQYLGHLFVHDRLLSESSLRDHPLTPMRDPDLVRVLSAQSAHRVGLVPHAAVRWGPSAVVDAVRSASAEHVLVDALDDGDLDVIAAAIDDVDSPVLLGGGAGLAAALARRALPATAAAPLPAVEPGRRLVLSGSGSERTREQVAAFAGTVLRLDPLALAGDPDALDALLAATDEALAGDAAVLVSATDEPDAVRRAQTELGVERAAGLVEDALARIAVHAVDRSGVRRLIVAGGETSGAVAAALGATTLRIGRLAAPGVPWAVADREGVLVALLLKSGNFGGRDLFTTAWESAP</sequence>
<gene>
    <name evidence="15" type="ORF">CLV46_2446</name>
</gene>
<name>A0A2M9CLU8_9MICO</name>
<comment type="similarity">
    <text evidence="1">Belongs to the four-carbon acid sugar kinase family.</text>
</comment>
<comment type="caution">
    <text evidence="15">The sequence shown here is derived from an EMBL/GenBank/DDBJ whole genome shotgun (WGS) entry which is preliminary data.</text>
</comment>
<comment type="function">
    <text evidence="9">Catalyzes the ATP-dependent phosphorylation of 3-oxo-tetronate to 3-oxo-tetronate 4-phosphate.</text>
</comment>
<dbReference type="InterPro" id="IPR031475">
    <property type="entry name" value="NBD_C"/>
</dbReference>
<evidence type="ECO:0000256" key="5">
    <source>
        <dbReference type="ARBA" id="ARBA00022840"/>
    </source>
</evidence>
<evidence type="ECO:0000256" key="2">
    <source>
        <dbReference type="ARBA" id="ARBA00022679"/>
    </source>
</evidence>
<evidence type="ECO:0000256" key="6">
    <source>
        <dbReference type="ARBA" id="ARBA00023277"/>
    </source>
</evidence>
<dbReference type="EMBL" id="PGFF01000001">
    <property type="protein sequence ID" value="PJJ72869.1"/>
    <property type="molecule type" value="Genomic_DNA"/>
</dbReference>
<feature type="domain" description="Four-carbon acid sugar kinase N-terminal" evidence="13">
    <location>
        <begin position="6"/>
        <end position="232"/>
    </location>
</feature>
<dbReference type="InterPro" id="IPR037051">
    <property type="entry name" value="4-carb_acid_sugar_kinase_N_sf"/>
</dbReference>
<dbReference type="InterPro" id="IPR042213">
    <property type="entry name" value="NBD_C_sf"/>
</dbReference>
<dbReference type="NCBIfam" id="NF043035">
    <property type="entry name" value="OxoTetrKin"/>
    <property type="match status" value="1"/>
</dbReference>
<keyword evidence="2" id="KW-0808">Transferase</keyword>
<proteinExistence type="inferred from homology"/>
<dbReference type="GO" id="GO:0005524">
    <property type="term" value="F:ATP binding"/>
    <property type="evidence" value="ECO:0007669"/>
    <property type="project" value="UniProtKB-KW"/>
</dbReference>
<feature type="domain" description="Four-carbon acid sugar kinase nucleotide binding" evidence="14">
    <location>
        <begin position="254"/>
        <end position="411"/>
    </location>
</feature>
<comment type="catalytic activity">
    <reaction evidence="7">
        <text>3-dehydro-L-erythronate + ATP = 3-dehydro-4-O-phospho-L-erythronate + ADP + H(+)</text>
        <dbReference type="Rhea" id="RHEA:52552"/>
        <dbReference type="ChEBI" id="CHEBI:15378"/>
        <dbReference type="ChEBI" id="CHEBI:30616"/>
        <dbReference type="ChEBI" id="CHEBI:136592"/>
        <dbReference type="ChEBI" id="CHEBI:136670"/>
        <dbReference type="ChEBI" id="CHEBI:456216"/>
        <dbReference type="EC" id="2.7.1.217"/>
    </reaction>
</comment>
<comment type="catalytic activity">
    <reaction evidence="8">
        <text>3-dehydro-D-erythronate + ATP = 3-dehydro-4-O-phospho-D-erythronate + ADP + H(+)</text>
        <dbReference type="Rhea" id="RHEA:52556"/>
        <dbReference type="ChEBI" id="CHEBI:15378"/>
        <dbReference type="ChEBI" id="CHEBI:30616"/>
        <dbReference type="ChEBI" id="CHEBI:57958"/>
        <dbReference type="ChEBI" id="CHEBI:136593"/>
        <dbReference type="ChEBI" id="CHEBI:456216"/>
        <dbReference type="EC" id="2.7.1.217"/>
    </reaction>
</comment>
<dbReference type="RefSeq" id="WP_100365012.1">
    <property type="nucleotide sequence ID" value="NZ_PGFF01000001.1"/>
</dbReference>
<keyword evidence="3" id="KW-0547">Nucleotide-binding</keyword>
<evidence type="ECO:0000256" key="9">
    <source>
        <dbReference type="ARBA" id="ARBA00037335"/>
    </source>
</evidence>
<evidence type="ECO:0000256" key="11">
    <source>
        <dbReference type="ARBA" id="ARBA00039461"/>
    </source>
</evidence>
<evidence type="ECO:0000256" key="1">
    <source>
        <dbReference type="ARBA" id="ARBA00005715"/>
    </source>
</evidence>
<evidence type="ECO:0000313" key="16">
    <source>
        <dbReference type="Proteomes" id="UP000228758"/>
    </source>
</evidence>
<dbReference type="EC" id="2.7.1.217" evidence="10"/>
<evidence type="ECO:0000259" key="13">
    <source>
        <dbReference type="Pfam" id="PF07005"/>
    </source>
</evidence>
<keyword evidence="4" id="KW-0418">Kinase</keyword>
<dbReference type="Proteomes" id="UP000228758">
    <property type="component" value="Unassembled WGS sequence"/>
</dbReference>
<evidence type="ECO:0000313" key="15">
    <source>
        <dbReference type="EMBL" id="PJJ72869.1"/>
    </source>
</evidence>
<evidence type="ECO:0000256" key="8">
    <source>
        <dbReference type="ARBA" id="ARBA00036346"/>
    </source>
</evidence>
<dbReference type="Pfam" id="PF07005">
    <property type="entry name" value="SBD_N"/>
    <property type="match status" value="1"/>
</dbReference>
<dbReference type="InterPro" id="IPR010737">
    <property type="entry name" value="4-carb_acid_sugar_kinase_N"/>
</dbReference>
<dbReference type="GO" id="GO:0016301">
    <property type="term" value="F:kinase activity"/>
    <property type="evidence" value="ECO:0007669"/>
    <property type="project" value="UniProtKB-KW"/>
</dbReference>
<dbReference type="Gene3D" id="3.40.980.20">
    <property type="entry name" value="Four-carbon acid sugar kinase, nucleotide binding domain"/>
    <property type="match status" value="1"/>
</dbReference>
<evidence type="ECO:0000259" key="14">
    <source>
        <dbReference type="Pfam" id="PF17042"/>
    </source>
</evidence>
<evidence type="ECO:0000256" key="10">
    <source>
        <dbReference type="ARBA" id="ARBA00039095"/>
    </source>
</evidence>
<keyword evidence="6" id="KW-0119">Carbohydrate metabolism</keyword>
<dbReference type="Pfam" id="PF17042">
    <property type="entry name" value="NBD_C"/>
    <property type="match status" value="1"/>
</dbReference>
<accession>A0A2M9CLU8</accession>
<evidence type="ECO:0000256" key="3">
    <source>
        <dbReference type="ARBA" id="ARBA00022741"/>
    </source>
</evidence>
<evidence type="ECO:0000256" key="4">
    <source>
        <dbReference type="ARBA" id="ARBA00022777"/>
    </source>
</evidence>
<dbReference type="InterPro" id="IPR050007">
    <property type="entry name" value="OtnK"/>
</dbReference>
<protein>
    <recommendedName>
        <fullName evidence="11">3-oxo-tetronate kinase</fullName>
        <ecNumber evidence="10">2.7.1.217</ecNumber>
    </recommendedName>
    <alternativeName>
        <fullName evidence="12">3-dehydrotetronate 4-kinase</fullName>
    </alternativeName>
</protein>